<protein>
    <submittedName>
        <fullName evidence="1">Uncharacterized protein</fullName>
    </submittedName>
</protein>
<reference evidence="1" key="1">
    <citation type="submission" date="2023-03" db="EMBL/GenBank/DDBJ databases">
        <title>Massive genome expansion in bonnet fungi (Mycena s.s.) driven by repeated elements and novel gene families across ecological guilds.</title>
        <authorList>
            <consortium name="Lawrence Berkeley National Laboratory"/>
            <person name="Harder C.B."/>
            <person name="Miyauchi S."/>
            <person name="Viragh M."/>
            <person name="Kuo A."/>
            <person name="Thoen E."/>
            <person name="Andreopoulos B."/>
            <person name="Lu D."/>
            <person name="Skrede I."/>
            <person name="Drula E."/>
            <person name="Henrissat B."/>
            <person name="Morin E."/>
            <person name="Kohler A."/>
            <person name="Barry K."/>
            <person name="LaButti K."/>
            <person name="Morin E."/>
            <person name="Salamov A."/>
            <person name="Lipzen A."/>
            <person name="Mereny Z."/>
            <person name="Hegedus B."/>
            <person name="Baldrian P."/>
            <person name="Stursova M."/>
            <person name="Weitz H."/>
            <person name="Taylor A."/>
            <person name="Grigoriev I.V."/>
            <person name="Nagy L.G."/>
            <person name="Martin F."/>
            <person name="Kauserud H."/>
        </authorList>
    </citation>
    <scope>NUCLEOTIDE SEQUENCE</scope>
    <source>
        <strain evidence="1">CBHHK200</strain>
    </source>
</reference>
<accession>A0AAD6WVR6</accession>
<gene>
    <name evidence="1" type="ORF">C8F04DRAFT_1267489</name>
</gene>
<dbReference type="PANTHER" id="PTHR31252">
    <property type="entry name" value="DUF4419 DOMAIN-CONTAINING PROTEIN"/>
    <property type="match status" value="1"/>
</dbReference>
<dbReference type="PANTHER" id="PTHR31252:SF11">
    <property type="entry name" value="DUF4419 DOMAIN-CONTAINING PROTEIN"/>
    <property type="match status" value="1"/>
</dbReference>
<proteinExistence type="predicted"/>
<dbReference type="Pfam" id="PF14388">
    <property type="entry name" value="DUF4419"/>
    <property type="match status" value="1"/>
</dbReference>
<dbReference type="InterPro" id="IPR025533">
    <property type="entry name" value="DUF4419"/>
</dbReference>
<evidence type="ECO:0000313" key="1">
    <source>
        <dbReference type="EMBL" id="KAJ7027052.1"/>
    </source>
</evidence>
<dbReference type="AlphaFoldDB" id="A0AAD6WVR6"/>
<dbReference type="EMBL" id="JARJCM010000130">
    <property type="protein sequence ID" value="KAJ7027052.1"/>
    <property type="molecule type" value="Genomic_DNA"/>
</dbReference>
<keyword evidence="2" id="KW-1185">Reference proteome</keyword>
<sequence length="211" mass="23490">MPEPEPEVGSGFGDQSTTVDELLQFAFANTPASGRDMKAKIPNIFPGAEAKEGGNGFVNTVINAYSRDSALVLHPDDVWIAILSQFSFFLNRRAELLRANFVAHEGKKPLPIIVETTETRYSIDFGVLACQWVVLIEKNVVDPALRTWFMPNFTTTTTHDTTVSAVLAMATLKKYFTYPLLLGDCGLPRVTLEGKRADWVNILRRLEKLKV</sequence>
<name>A0AAD6WVR6_9AGAR</name>
<comment type="caution">
    <text evidence="1">The sequence shown here is derived from an EMBL/GenBank/DDBJ whole genome shotgun (WGS) entry which is preliminary data.</text>
</comment>
<organism evidence="1 2">
    <name type="scientific">Mycena alexandri</name>
    <dbReference type="NCBI Taxonomy" id="1745969"/>
    <lineage>
        <taxon>Eukaryota</taxon>
        <taxon>Fungi</taxon>
        <taxon>Dikarya</taxon>
        <taxon>Basidiomycota</taxon>
        <taxon>Agaricomycotina</taxon>
        <taxon>Agaricomycetes</taxon>
        <taxon>Agaricomycetidae</taxon>
        <taxon>Agaricales</taxon>
        <taxon>Marasmiineae</taxon>
        <taxon>Mycenaceae</taxon>
        <taxon>Mycena</taxon>
    </lineage>
</organism>
<dbReference type="Proteomes" id="UP001218188">
    <property type="component" value="Unassembled WGS sequence"/>
</dbReference>
<evidence type="ECO:0000313" key="2">
    <source>
        <dbReference type="Proteomes" id="UP001218188"/>
    </source>
</evidence>